<gene>
    <name evidence="7" type="primary">WBGene00108051</name>
</gene>
<proteinExistence type="inferred from homology"/>
<dbReference type="SUPFAM" id="SSF54637">
    <property type="entry name" value="Thioesterase/thiol ester dehydrase-isomerase"/>
    <property type="match status" value="4"/>
</dbReference>
<dbReference type="InterPro" id="IPR049450">
    <property type="entry name" value="ACOT8-like_C"/>
</dbReference>
<keyword evidence="3" id="KW-0378">Hydrolase</keyword>
<dbReference type="InterPro" id="IPR029069">
    <property type="entry name" value="HotDog_dom_sf"/>
</dbReference>
<protein>
    <submittedName>
        <fullName evidence="7">Uncharacterized protein</fullName>
    </submittedName>
</protein>
<dbReference type="Pfam" id="PF20789">
    <property type="entry name" value="4HBT_3C"/>
    <property type="match status" value="1"/>
</dbReference>
<keyword evidence="4" id="KW-0443">Lipid metabolism</keyword>
<dbReference type="CDD" id="cd03445">
    <property type="entry name" value="Thioesterase_II_repeat2"/>
    <property type="match status" value="2"/>
</dbReference>
<dbReference type="GO" id="GO:0047617">
    <property type="term" value="F:fatty acyl-CoA hydrolase activity"/>
    <property type="evidence" value="ECO:0000318"/>
    <property type="project" value="GO_Central"/>
</dbReference>
<dbReference type="PANTHER" id="PTHR11066:SF34">
    <property type="entry name" value="ACYL-COENZYME A THIOESTERASE 8"/>
    <property type="match status" value="1"/>
</dbReference>
<keyword evidence="8" id="KW-1185">Reference proteome</keyword>
<evidence type="ECO:0000259" key="5">
    <source>
        <dbReference type="Pfam" id="PF13622"/>
    </source>
</evidence>
<dbReference type="PANTHER" id="PTHR11066">
    <property type="entry name" value="ACYL-COA THIOESTERASE"/>
    <property type="match status" value="1"/>
</dbReference>
<dbReference type="InterPro" id="IPR003703">
    <property type="entry name" value="Acyl_CoA_thio"/>
</dbReference>
<dbReference type="InterPro" id="IPR049449">
    <property type="entry name" value="TesB_ACOT8-like_N"/>
</dbReference>
<evidence type="ECO:0000259" key="6">
    <source>
        <dbReference type="Pfam" id="PF20789"/>
    </source>
</evidence>
<dbReference type="Gene3D" id="3.10.129.10">
    <property type="entry name" value="Hotdog Thioesterase"/>
    <property type="match status" value="1"/>
</dbReference>
<feature type="domain" description="Acyl-CoA thioesterase-like C-terminal" evidence="6">
    <location>
        <begin position="443"/>
        <end position="563"/>
    </location>
</feature>
<dbReference type="EnsemblMetazoa" id="PPA18497.1">
    <property type="protein sequence ID" value="PPA18497.1"/>
    <property type="gene ID" value="WBGene00108051"/>
</dbReference>
<dbReference type="Proteomes" id="UP000005239">
    <property type="component" value="Unassembled WGS sequence"/>
</dbReference>
<dbReference type="Gene3D" id="2.40.160.210">
    <property type="entry name" value="Acyl-CoA thioesterase, double hotdog domain"/>
    <property type="match status" value="2"/>
</dbReference>
<comment type="similarity">
    <text evidence="1">Belongs to the C/M/P thioester hydrolase family.</text>
</comment>
<evidence type="ECO:0000313" key="7">
    <source>
        <dbReference type="EnsemblMetazoa" id="PPA18497.1"/>
    </source>
</evidence>
<organism evidence="7 8">
    <name type="scientific">Pristionchus pacificus</name>
    <name type="common">Parasitic nematode worm</name>
    <dbReference type="NCBI Taxonomy" id="54126"/>
    <lineage>
        <taxon>Eukaryota</taxon>
        <taxon>Metazoa</taxon>
        <taxon>Ecdysozoa</taxon>
        <taxon>Nematoda</taxon>
        <taxon>Chromadorea</taxon>
        <taxon>Rhabditida</taxon>
        <taxon>Rhabditina</taxon>
        <taxon>Diplogasteromorpha</taxon>
        <taxon>Diplogasteroidea</taxon>
        <taxon>Neodiplogasteridae</taxon>
        <taxon>Pristionchus</taxon>
    </lineage>
</organism>
<dbReference type="AlphaFoldDB" id="A0A2A6CYH4"/>
<evidence type="ECO:0000256" key="3">
    <source>
        <dbReference type="ARBA" id="ARBA00022801"/>
    </source>
</evidence>
<feature type="domain" description="Acyl-CoA thioesterase-like N-terminal HotDog" evidence="5">
    <location>
        <begin position="296"/>
        <end position="372"/>
    </location>
</feature>
<evidence type="ECO:0000313" key="8">
    <source>
        <dbReference type="Proteomes" id="UP000005239"/>
    </source>
</evidence>
<reference evidence="7" key="2">
    <citation type="submission" date="2022-06" db="UniProtKB">
        <authorList>
            <consortium name="EnsemblMetazoa"/>
        </authorList>
    </citation>
    <scope>IDENTIFICATION</scope>
    <source>
        <strain evidence="7">PS312</strain>
    </source>
</reference>
<dbReference type="Pfam" id="PF13622">
    <property type="entry name" value="4HBT_3"/>
    <property type="match status" value="2"/>
</dbReference>
<dbReference type="CDD" id="cd03444">
    <property type="entry name" value="Thioesterase_II_repeat1"/>
    <property type="match status" value="1"/>
</dbReference>
<feature type="domain" description="Acyl-CoA thioesterase-like N-terminal HotDog" evidence="5">
    <location>
        <begin position="68"/>
        <end position="144"/>
    </location>
</feature>
<dbReference type="GO" id="GO:0005782">
    <property type="term" value="C:peroxisomal matrix"/>
    <property type="evidence" value="ECO:0000318"/>
    <property type="project" value="GO_Central"/>
</dbReference>
<sequence>MSRVAARSFFSSISRGKTLLSRINNHCRTLQIRLFSDKRTKFFDFKRVGDNVFRSINLATGIQQSKSAAYGGVTLAQALAAAESTTSLEFKPHSVHFFFILSVDTTVPVEYHVQSLRDGRSFCTRSVQAIQNGKIVSSLQASFHVVRCTDTESFLGTEEGSRRFFFWVRAKIPLPPSDDRLHRWMTAFASDFLPAGVILRPHAKSRLNVSQGGPSTVVNDCPRSNCSRLTTGTRPICSLPTMVTSTARAGTVGGGVKDPALLPKEIRTSAFFDFERVEPNVFRAANLSTSGQQSPHAAYGGLIMAQALAAAEATVTEEFKPHSMHSFFILNVDTTVPVDYHVRLLRDGRSFCTRSVEAIQKGKVVFCLQTSFHVVEPDSCVHQSDYPKVVKPADECPELSLSSKELLDRIASGEVKGSEHTRAAIVKHSQIDRTQWLFDIRCTDTAALFGLGDPTRTFYFWMKARVPLSTADDRLHRWMIVFASDSTPVGVIFRPHTKNDFTPSMVFSLDHVMHFHHHEIRADEWMLYEVESTVAGAGRGFARGRIWGTDGKLLVSLTQEALVRTRALIPKYSTFRSVGPSFTFPSSPPRERGNRKRLDVGRHKIRQEKISMYDFALGIFKRVLEEVQQGVGIVLPESFKEFTEAPKNPRPKGWALRSTKKTGRYDPVARKLVDDLFEQYFSNGKKLRPDEAEKRMRERNDILPAQRMTFDQIRNRITTLLSQKKEHQRKEHGNRQRRYVKLIDDFERDLAD</sequence>
<accession>A0A2A6CYH4</accession>
<evidence type="ECO:0000256" key="1">
    <source>
        <dbReference type="ARBA" id="ARBA00006538"/>
    </source>
</evidence>
<accession>A0A8R1UC86</accession>
<evidence type="ECO:0000256" key="4">
    <source>
        <dbReference type="ARBA" id="ARBA00023098"/>
    </source>
</evidence>
<reference evidence="8" key="1">
    <citation type="journal article" date="2008" name="Nat. Genet.">
        <title>The Pristionchus pacificus genome provides a unique perspective on nematode lifestyle and parasitism.</title>
        <authorList>
            <person name="Dieterich C."/>
            <person name="Clifton S.W."/>
            <person name="Schuster L.N."/>
            <person name="Chinwalla A."/>
            <person name="Delehaunty K."/>
            <person name="Dinkelacker I."/>
            <person name="Fulton L."/>
            <person name="Fulton R."/>
            <person name="Godfrey J."/>
            <person name="Minx P."/>
            <person name="Mitreva M."/>
            <person name="Roeseler W."/>
            <person name="Tian H."/>
            <person name="Witte H."/>
            <person name="Yang S.P."/>
            <person name="Wilson R.K."/>
            <person name="Sommer R.J."/>
        </authorList>
    </citation>
    <scope>NUCLEOTIDE SEQUENCE [LARGE SCALE GENOMIC DNA]</scope>
    <source>
        <strain evidence="8">PS312</strain>
    </source>
</reference>
<comment type="subunit">
    <text evidence="2">Homotetramer.</text>
</comment>
<name>A0A2A6CYH4_PRIPA</name>
<dbReference type="FunFam" id="2.40.160.210:FF:000001">
    <property type="entry name" value="Acyl-CoA thioesterase II"/>
    <property type="match status" value="1"/>
</dbReference>
<dbReference type="InterPro" id="IPR042171">
    <property type="entry name" value="Acyl-CoA_hotdog"/>
</dbReference>
<evidence type="ECO:0000256" key="2">
    <source>
        <dbReference type="ARBA" id="ARBA00011881"/>
    </source>
</evidence>
<dbReference type="GO" id="GO:0006637">
    <property type="term" value="P:acyl-CoA metabolic process"/>
    <property type="evidence" value="ECO:0000318"/>
    <property type="project" value="GO_Central"/>
</dbReference>
<dbReference type="GO" id="GO:0009062">
    <property type="term" value="P:fatty acid catabolic process"/>
    <property type="evidence" value="ECO:0000318"/>
    <property type="project" value="GO_Central"/>
</dbReference>